<proteinExistence type="predicted"/>
<dbReference type="InterPro" id="IPR022300">
    <property type="entry name" value="PPK2-rel_1"/>
</dbReference>
<dbReference type="PIRSF" id="PIRSF028756">
    <property type="entry name" value="PPK2_prd"/>
    <property type="match status" value="1"/>
</dbReference>
<dbReference type="GO" id="GO:0006797">
    <property type="term" value="P:polyphosphate metabolic process"/>
    <property type="evidence" value="ECO:0007669"/>
    <property type="project" value="InterPro"/>
</dbReference>
<dbReference type="PATRIC" id="fig|1224163.3.peg.1454"/>
<dbReference type="SUPFAM" id="SSF52540">
    <property type="entry name" value="P-loop containing nucleoside triphosphate hydrolases"/>
    <property type="match status" value="1"/>
</dbReference>
<name>S5TJ79_9CORY</name>
<dbReference type="eggNOG" id="COG2326">
    <property type="taxonomic scope" value="Bacteria"/>
</dbReference>
<organism evidence="4 5">
    <name type="scientific">Corynebacterium maris DSM 45190</name>
    <dbReference type="NCBI Taxonomy" id="1224163"/>
    <lineage>
        <taxon>Bacteria</taxon>
        <taxon>Bacillati</taxon>
        <taxon>Actinomycetota</taxon>
        <taxon>Actinomycetes</taxon>
        <taxon>Mycobacteriales</taxon>
        <taxon>Corynebacteriaceae</taxon>
        <taxon>Corynebacterium</taxon>
    </lineage>
</organism>
<reference evidence="4 5" key="1">
    <citation type="submission" date="2012-11" db="EMBL/GenBank/DDBJ databases">
        <title>The complete genome sequence of Corynebacterium maris Coryn-1 (=DSM 45190).</title>
        <authorList>
            <person name="Schaffert L."/>
            <person name="Albersmeier A."/>
            <person name="Kalinowski J."/>
            <person name="Ruckert C."/>
        </authorList>
    </citation>
    <scope>NUCLEOTIDE SEQUENCE [LARGE SCALE GENOMIC DNA]</scope>
    <source>
        <strain evidence="5">Coryn-1</strain>
    </source>
</reference>
<dbReference type="NCBIfam" id="TIGR03709">
    <property type="entry name" value="PPK2_rel_1"/>
    <property type="match status" value="1"/>
</dbReference>
<dbReference type="OrthoDB" id="9775224at2"/>
<dbReference type="AlphaFoldDB" id="S5TJ79"/>
<dbReference type="InterPro" id="IPR027417">
    <property type="entry name" value="P-loop_NTPase"/>
</dbReference>
<dbReference type="GO" id="GO:0008976">
    <property type="term" value="F:polyphosphate kinase activity"/>
    <property type="evidence" value="ECO:0007669"/>
    <property type="project" value="InterPro"/>
</dbReference>
<dbReference type="EMBL" id="CP003924">
    <property type="protein sequence ID" value="AGS34921.1"/>
    <property type="molecule type" value="Genomic_DNA"/>
</dbReference>
<dbReference type="InterPro" id="IPR016898">
    <property type="entry name" value="Polyphosphate_phosphotransfera"/>
</dbReference>
<protein>
    <recommendedName>
        <fullName evidence="3">Polyphosphate kinase-2-related domain-containing protein</fullName>
    </recommendedName>
</protein>
<dbReference type="HOGENOM" id="CLU_048699_1_2_11"/>
<feature type="domain" description="Polyphosphate kinase-2-related" evidence="3">
    <location>
        <begin position="44"/>
        <end position="262"/>
    </location>
</feature>
<keyword evidence="2" id="KW-0418">Kinase</keyword>
<evidence type="ECO:0000313" key="5">
    <source>
        <dbReference type="Proteomes" id="UP000015388"/>
    </source>
</evidence>
<keyword evidence="5" id="KW-1185">Reference proteome</keyword>
<dbReference type="PANTHER" id="PTHR34383">
    <property type="entry name" value="POLYPHOSPHATE:AMP PHOSPHOTRANSFERASE-RELATED"/>
    <property type="match status" value="1"/>
</dbReference>
<evidence type="ECO:0000256" key="2">
    <source>
        <dbReference type="ARBA" id="ARBA00022777"/>
    </source>
</evidence>
<dbReference type="PANTHER" id="PTHR34383:SF3">
    <property type="entry name" value="POLYPHOSPHATE:AMP PHOSPHOTRANSFERASE"/>
    <property type="match status" value="1"/>
</dbReference>
<keyword evidence="1" id="KW-0808">Transferase</keyword>
<accession>S5TJ79</accession>
<dbReference type="Proteomes" id="UP000015388">
    <property type="component" value="Chromosome"/>
</dbReference>
<evidence type="ECO:0000256" key="1">
    <source>
        <dbReference type="ARBA" id="ARBA00022679"/>
    </source>
</evidence>
<dbReference type="Pfam" id="PF03976">
    <property type="entry name" value="PPK2"/>
    <property type="match status" value="1"/>
</dbReference>
<dbReference type="RefSeq" id="WP_020934854.1">
    <property type="nucleotide sequence ID" value="NC_021915.1"/>
</dbReference>
<evidence type="ECO:0000259" key="3">
    <source>
        <dbReference type="Pfam" id="PF03976"/>
    </source>
</evidence>
<dbReference type="STRING" id="1224163.B841_07240"/>
<dbReference type="InterPro" id="IPR022488">
    <property type="entry name" value="PPK2-related"/>
</dbReference>
<dbReference type="KEGG" id="cmd:B841_07240"/>
<gene>
    <name evidence="4" type="ORF">B841_07240</name>
</gene>
<sequence length="285" mass="32995">MPEKIRIKDIHALRVTEGFDLADVDPASTPFFRGDDDDLDQEYEQHDDTLEDLQTNLWANAKTGNQETGSVLLILQGMDTSGKGGAIRHVFKPLHPLGYRTAAFGKPSKEEAKHDFLWRVTQHMPARGEIVAFDRSHYEDVLVQRVEKMAPEEEIERRYGAIVDFERAAAGFGTRIIKVMLHISPEFQKENLLDRLQDPEKFWKFHPSDLETRAKWNEHMAAYQLAMERTSTEQAPWYCVPGDNKKYARTVIKHLLVDALRDLQQPWPSPDYDPAELLRRVEEER</sequence>
<dbReference type="Gene3D" id="3.40.50.300">
    <property type="entry name" value="P-loop containing nucleotide triphosphate hydrolases"/>
    <property type="match status" value="1"/>
</dbReference>
<evidence type="ECO:0000313" key="4">
    <source>
        <dbReference type="EMBL" id="AGS34921.1"/>
    </source>
</evidence>